<organism evidence="1 2">
    <name type="scientific">Infirmifilum uzonense</name>
    <dbReference type="NCBI Taxonomy" id="1550241"/>
    <lineage>
        <taxon>Archaea</taxon>
        <taxon>Thermoproteota</taxon>
        <taxon>Thermoprotei</taxon>
        <taxon>Thermofilales</taxon>
        <taxon>Thermofilaceae</taxon>
        <taxon>Infirmifilum</taxon>
    </lineage>
</organism>
<evidence type="ECO:0008006" key="3">
    <source>
        <dbReference type="Google" id="ProtNLM"/>
    </source>
</evidence>
<sequence>MYIVEKRLNPIEVLFPAEKPICHVVIPDVVHNELQKLSADKASKKGVIAASAIILVEQILKTNPNLFSYIKIAGTHEDIDSVLIGEARLRGYILATADREMKKRAEKMGVEVLFLRRAKGRLI</sequence>
<accession>A0A0F7FI88</accession>
<keyword evidence="2" id="KW-1185">Reference proteome</keyword>
<evidence type="ECO:0000313" key="1">
    <source>
        <dbReference type="EMBL" id="AKG38904.1"/>
    </source>
</evidence>
<dbReference type="Gene3D" id="3.40.50.1010">
    <property type="entry name" value="5'-nuclease"/>
    <property type="match status" value="1"/>
</dbReference>
<dbReference type="Proteomes" id="UP000067434">
    <property type="component" value="Chromosome"/>
</dbReference>
<dbReference type="PATRIC" id="fig|1550241.5.peg.1264"/>
<proteinExistence type="predicted"/>
<gene>
    <name evidence="1" type="ORF">MA03_06065</name>
</gene>
<name>A0A0F7FI88_9CREN</name>
<evidence type="ECO:0000313" key="2">
    <source>
        <dbReference type="Proteomes" id="UP000067434"/>
    </source>
</evidence>
<dbReference type="HOGENOM" id="CLU_155020_0_0_2"/>
<dbReference type="KEGG" id="thf:MA03_06065"/>
<dbReference type="STRING" id="1550241.MA03_06065"/>
<dbReference type="SUPFAM" id="SSF88723">
    <property type="entry name" value="PIN domain-like"/>
    <property type="match status" value="1"/>
</dbReference>
<dbReference type="InterPro" id="IPR029060">
    <property type="entry name" value="PIN-like_dom_sf"/>
</dbReference>
<dbReference type="EMBL" id="CP009961">
    <property type="protein sequence ID" value="AKG38904.1"/>
    <property type="molecule type" value="Genomic_DNA"/>
</dbReference>
<reference evidence="1 2" key="1">
    <citation type="journal article" date="2015" name="Stand. Genomic Sci.">
        <title>Complete genome sequence of and proposal of Thermofilum uzonense sp. nov. a novel hyperthermophilic crenarchaeon and emended description of the genus Thermofilum.</title>
        <authorList>
            <person name="Toshchakov S.V."/>
            <person name="Korzhenkov A.A."/>
            <person name="Samarov N.I."/>
            <person name="Mazunin I.O."/>
            <person name="Mozhey O.I."/>
            <person name="Shmyr I.S."/>
            <person name="Derbikova K.S."/>
            <person name="Taranov E.A."/>
            <person name="Dominova I.N."/>
            <person name="Bonch-Osmolovskaya E.A."/>
            <person name="Patrushev M.V."/>
            <person name="Podosokorskaya O.A."/>
            <person name="Kublanov I.V."/>
        </authorList>
    </citation>
    <scope>NUCLEOTIDE SEQUENCE [LARGE SCALE GENOMIC DNA]</scope>
    <source>
        <strain evidence="1 2">1807-2</strain>
    </source>
</reference>
<dbReference type="AlphaFoldDB" id="A0A0F7FI88"/>
<protein>
    <recommendedName>
        <fullName evidence="3">VapC9 PIN-like domain-containing protein</fullName>
    </recommendedName>
</protein>